<gene>
    <name evidence="5" type="ORF">W5A_13305</name>
</gene>
<accession>I0W5L6</accession>
<dbReference type="Gene3D" id="1.10.10.60">
    <property type="entry name" value="Homeodomain-like"/>
    <property type="match status" value="1"/>
</dbReference>
<proteinExistence type="predicted"/>
<dbReference type="AlphaFoldDB" id="I0W5L6"/>
<reference evidence="5 6" key="1">
    <citation type="journal article" date="2012" name="J. Bacteriol.">
        <title>Genome Sequence of the Halotolerant Bacterium Imtechella halotolerans K1T.</title>
        <authorList>
            <person name="Kumar S."/>
            <person name="Vikram S."/>
            <person name="Subramanian S."/>
            <person name="Raghava G.P."/>
            <person name="Pinnaka A.K."/>
        </authorList>
    </citation>
    <scope>NUCLEOTIDE SEQUENCE [LARGE SCALE GENOMIC DNA]</scope>
    <source>
        <strain evidence="5 6">K1</strain>
    </source>
</reference>
<protein>
    <submittedName>
        <fullName evidence="5">AraC family transcriptional regulator</fullName>
    </submittedName>
</protein>
<dbReference type="InterPro" id="IPR018062">
    <property type="entry name" value="HTH_AraC-typ_CS"/>
</dbReference>
<dbReference type="InterPro" id="IPR018060">
    <property type="entry name" value="HTH_AraC"/>
</dbReference>
<dbReference type="Proteomes" id="UP000005938">
    <property type="component" value="Unassembled WGS sequence"/>
</dbReference>
<feature type="domain" description="HTH araC/xylS-type" evidence="4">
    <location>
        <begin position="187"/>
        <end position="286"/>
    </location>
</feature>
<dbReference type="EMBL" id="AJJU01000040">
    <property type="protein sequence ID" value="EID71682.1"/>
    <property type="molecule type" value="Genomic_DNA"/>
</dbReference>
<evidence type="ECO:0000313" key="6">
    <source>
        <dbReference type="Proteomes" id="UP000005938"/>
    </source>
</evidence>
<keyword evidence="1" id="KW-0805">Transcription regulation</keyword>
<dbReference type="SUPFAM" id="SSF46689">
    <property type="entry name" value="Homeodomain-like"/>
    <property type="match status" value="1"/>
</dbReference>
<evidence type="ECO:0000259" key="4">
    <source>
        <dbReference type="PROSITE" id="PS01124"/>
    </source>
</evidence>
<dbReference type="GO" id="GO:0043565">
    <property type="term" value="F:sequence-specific DNA binding"/>
    <property type="evidence" value="ECO:0007669"/>
    <property type="project" value="InterPro"/>
</dbReference>
<name>I0W5L6_9FLAO</name>
<evidence type="ECO:0000313" key="5">
    <source>
        <dbReference type="EMBL" id="EID71682.1"/>
    </source>
</evidence>
<evidence type="ECO:0000256" key="3">
    <source>
        <dbReference type="ARBA" id="ARBA00023163"/>
    </source>
</evidence>
<dbReference type="RefSeq" id="WP_008241518.1">
    <property type="nucleotide sequence ID" value="NZ_AJJU01000040.1"/>
</dbReference>
<dbReference type="PANTHER" id="PTHR43280">
    <property type="entry name" value="ARAC-FAMILY TRANSCRIPTIONAL REGULATOR"/>
    <property type="match status" value="1"/>
</dbReference>
<dbReference type="PANTHER" id="PTHR43280:SF10">
    <property type="entry name" value="REGULATORY PROTEIN POCR"/>
    <property type="match status" value="1"/>
</dbReference>
<dbReference type="InterPro" id="IPR020449">
    <property type="entry name" value="Tscrpt_reg_AraC-type_HTH"/>
</dbReference>
<dbReference type="PRINTS" id="PR00032">
    <property type="entry name" value="HTHARAC"/>
</dbReference>
<sequence length="288" mass="32971">MSNLIHQRRLHQLRQLLLNLIYGYYNYRIPVVSTQTYLETLVRLANTLADTLDKKTSHTQNLIKGVILLSMDGTIISINHSMASAIGVKMEMLHGTPLSGFLTNEDQRLWENFHHSSSPPNAFYNSLTFITQEGLLMKYTCTIESMLLPDYGEVYLLSCFSGFKNPNEPTSIASDISPTTKFTSNPADIYYYILSLGDEPIPCVKELVSRADTNSHTILSNFKKQYNISLHNWIKELRLLKSHGMIKETELPIKAIAITLGFKSYPYFSRIFKERFGHSPQELRRNSH</sequence>
<dbReference type="Pfam" id="PF12833">
    <property type="entry name" value="HTH_18"/>
    <property type="match status" value="1"/>
</dbReference>
<keyword evidence="2" id="KW-0238">DNA-binding</keyword>
<dbReference type="eggNOG" id="COG4977">
    <property type="taxonomic scope" value="Bacteria"/>
</dbReference>
<comment type="caution">
    <text evidence="5">The sequence shown here is derived from an EMBL/GenBank/DDBJ whole genome shotgun (WGS) entry which is preliminary data.</text>
</comment>
<dbReference type="SMART" id="SM00342">
    <property type="entry name" value="HTH_ARAC"/>
    <property type="match status" value="1"/>
</dbReference>
<dbReference type="PROSITE" id="PS01124">
    <property type="entry name" value="HTH_ARAC_FAMILY_2"/>
    <property type="match status" value="1"/>
</dbReference>
<evidence type="ECO:0000256" key="1">
    <source>
        <dbReference type="ARBA" id="ARBA00023015"/>
    </source>
</evidence>
<dbReference type="InterPro" id="IPR009057">
    <property type="entry name" value="Homeodomain-like_sf"/>
</dbReference>
<keyword evidence="3" id="KW-0804">Transcription</keyword>
<dbReference type="PROSITE" id="PS00041">
    <property type="entry name" value="HTH_ARAC_FAMILY_1"/>
    <property type="match status" value="1"/>
</dbReference>
<evidence type="ECO:0000256" key="2">
    <source>
        <dbReference type="ARBA" id="ARBA00023125"/>
    </source>
</evidence>
<dbReference type="SUPFAM" id="SSF55785">
    <property type="entry name" value="PYP-like sensor domain (PAS domain)"/>
    <property type="match status" value="1"/>
</dbReference>
<dbReference type="OrthoDB" id="1451418at2"/>
<organism evidence="5 6">
    <name type="scientific">Imtechella halotolerans K1</name>
    <dbReference type="NCBI Taxonomy" id="946077"/>
    <lineage>
        <taxon>Bacteria</taxon>
        <taxon>Pseudomonadati</taxon>
        <taxon>Bacteroidota</taxon>
        <taxon>Flavobacteriia</taxon>
        <taxon>Flavobacteriales</taxon>
        <taxon>Flavobacteriaceae</taxon>
        <taxon>Imtechella</taxon>
    </lineage>
</organism>
<dbReference type="STRING" id="946077.W5A_13305"/>
<keyword evidence="6" id="KW-1185">Reference proteome</keyword>
<dbReference type="GO" id="GO:0003700">
    <property type="term" value="F:DNA-binding transcription factor activity"/>
    <property type="evidence" value="ECO:0007669"/>
    <property type="project" value="InterPro"/>
</dbReference>
<dbReference type="InterPro" id="IPR035965">
    <property type="entry name" value="PAS-like_dom_sf"/>
</dbReference>